<evidence type="ECO:0000256" key="1">
    <source>
        <dbReference type="ARBA" id="ARBA00001946"/>
    </source>
</evidence>
<comment type="similarity">
    <text evidence="3">Belongs to the helicase family. RecQ subfamily.</text>
</comment>
<gene>
    <name evidence="20" type="primary">recQ</name>
    <name evidence="20" type="ORF">DK846_10005</name>
</gene>
<evidence type="ECO:0000256" key="6">
    <source>
        <dbReference type="ARBA" id="ARBA00022763"/>
    </source>
</evidence>
<dbReference type="EC" id="5.6.2.4" evidence="16"/>
<organism evidence="20 21">
    <name type="scientific">Methanospirillum lacunae</name>
    <dbReference type="NCBI Taxonomy" id="668570"/>
    <lineage>
        <taxon>Archaea</taxon>
        <taxon>Methanobacteriati</taxon>
        <taxon>Methanobacteriota</taxon>
        <taxon>Stenosarchaea group</taxon>
        <taxon>Methanomicrobia</taxon>
        <taxon>Methanomicrobiales</taxon>
        <taxon>Methanospirillaceae</taxon>
        <taxon>Methanospirillum</taxon>
    </lineage>
</organism>
<keyword evidence="21" id="KW-1185">Reference proteome</keyword>
<dbReference type="GO" id="GO:0043138">
    <property type="term" value="F:3'-5' DNA helicase activity"/>
    <property type="evidence" value="ECO:0007669"/>
    <property type="project" value="UniProtKB-EC"/>
</dbReference>
<evidence type="ECO:0000256" key="5">
    <source>
        <dbReference type="ARBA" id="ARBA00022741"/>
    </source>
</evidence>
<feature type="domain" description="HRDC" evidence="17">
    <location>
        <begin position="523"/>
        <end position="603"/>
    </location>
</feature>
<dbReference type="CDD" id="cd18794">
    <property type="entry name" value="SF2_C_RecQ"/>
    <property type="match status" value="1"/>
</dbReference>
<evidence type="ECO:0000256" key="15">
    <source>
        <dbReference type="ARBA" id="ARBA00034617"/>
    </source>
</evidence>
<evidence type="ECO:0000256" key="12">
    <source>
        <dbReference type="ARBA" id="ARBA00023172"/>
    </source>
</evidence>
<evidence type="ECO:0000256" key="3">
    <source>
        <dbReference type="ARBA" id="ARBA00005446"/>
    </source>
</evidence>
<evidence type="ECO:0000256" key="10">
    <source>
        <dbReference type="ARBA" id="ARBA00022840"/>
    </source>
</evidence>
<dbReference type="GO" id="GO:0006281">
    <property type="term" value="P:DNA repair"/>
    <property type="evidence" value="ECO:0007669"/>
    <property type="project" value="UniProtKB-KW"/>
</dbReference>
<dbReference type="OrthoDB" id="114759at2157"/>
<dbReference type="InterPro" id="IPR044876">
    <property type="entry name" value="HRDC_dom_sf"/>
</dbReference>
<dbReference type="Pfam" id="PF00271">
    <property type="entry name" value="Helicase_C"/>
    <property type="match status" value="1"/>
</dbReference>
<keyword evidence="14" id="KW-0413">Isomerase</keyword>
<evidence type="ECO:0000256" key="4">
    <source>
        <dbReference type="ARBA" id="ARBA00022723"/>
    </source>
</evidence>
<keyword evidence="8 20" id="KW-0347">Helicase</keyword>
<dbReference type="InterPro" id="IPR036390">
    <property type="entry name" value="WH_DNA-bd_sf"/>
</dbReference>
<dbReference type="InterPro" id="IPR001650">
    <property type="entry name" value="Helicase_C-like"/>
</dbReference>
<dbReference type="PROSITE" id="PS51192">
    <property type="entry name" value="HELICASE_ATP_BIND_1"/>
    <property type="match status" value="1"/>
</dbReference>
<dbReference type="Proteomes" id="UP000245657">
    <property type="component" value="Unassembled WGS sequence"/>
</dbReference>
<dbReference type="InterPro" id="IPR018982">
    <property type="entry name" value="RQC_domain"/>
</dbReference>
<evidence type="ECO:0000259" key="17">
    <source>
        <dbReference type="PROSITE" id="PS50967"/>
    </source>
</evidence>
<dbReference type="InterPro" id="IPR010997">
    <property type="entry name" value="HRDC-like_sf"/>
</dbReference>
<keyword evidence="4" id="KW-0479">Metal-binding</keyword>
<dbReference type="SUPFAM" id="SSF47819">
    <property type="entry name" value="HRDC-like"/>
    <property type="match status" value="1"/>
</dbReference>
<dbReference type="Pfam" id="PF00570">
    <property type="entry name" value="HRDC"/>
    <property type="match status" value="1"/>
</dbReference>
<dbReference type="InterPro" id="IPR036388">
    <property type="entry name" value="WH-like_DNA-bd_sf"/>
</dbReference>
<feature type="domain" description="Helicase ATP-binding" evidence="18">
    <location>
        <begin position="27"/>
        <end position="195"/>
    </location>
</feature>
<dbReference type="InterPro" id="IPR032284">
    <property type="entry name" value="RecQ_Zn-bd"/>
</dbReference>
<dbReference type="GO" id="GO:0046872">
    <property type="term" value="F:metal ion binding"/>
    <property type="evidence" value="ECO:0007669"/>
    <property type="project" value="UniProtKB-KW"/>
</dbReference>
<keyword evidence="5" id="KW-0547">Nucleotide-binding</keyword>
<dbReference type="SMART" id="SM00341">
    <property type="entry name" value="HRDC"/>
    <property type="match status" value="1"/>
</dbReference>
<dbReference type="NCBIfam" id="TIGR00614">
    <property type="entry name" value="recQ_fam"/>
    <property type="match status" value="1"/>
</dbReference>
<dbReference type="SMART" id="SM00487">
    <property type="entry name" value="DEXDc"/>
    <property type="match status" value="1"/>
</dbReference>
<dbReference type="AlphaFoldDB" id="A0A2V2N7S6"/>
<dbReference type="CDD" id="cd17920">
    <property type="entry name" value="DEXHc_RecQ"/>
    <property type="match status" value="1"/>
</dbReference>
<dbReference type="GO" id="GO:0005737">
    <property type="term" value="C:cytoplasm"/>
    <property type="evidence" value="ECO:0007669"/>
    <property type="project" value="TreeGrafter"/>
</dbReference>
<dbReference type="SUPFAM" id="SSF52540">
    <property type="entry name" value="P-loop containing nucleoside triphosphate hydrolases"/>
    <property type="match status" value="1"/>
</dbReference>
<evidence type="ECO:0000256" key="16">
    <source>
        <dbReference type="ARBA" id="ARBA00034808"/>
    </source>
</evidence>
<dbReference type="FunFam" id="3.40.50.300:FF:000296">
    <property type="entry name" value="ATP-dependent DNA helicase RecQ"/>
    <property type="match status" value="1"/>
</dbReference>
<evidence type="ECO:0000256" key="9">
    <source>
        <dbReference type="ARBA" id="ARBA00022833"/>
    </source>
</evidence>
<feature type="domain" description="Helicase C-terminal" evidence="19">
    <location>
        <begin position="205"/>
        <end position="365"/>
    </location>
</feature>
<dbReference type="InterPro" id="IPR002121">
    <property type="entry name" value="HRDC_dom"/>
</dbReference>
<dbReference type="PROSITE" id="PS50967">
    <property type="entry name" value="HRDC"/>
    <property type="match status" value="1"/>
</dbReference>
<dbReference type="PANTHER" id="PTHR13710">
    <property type="entry name" value="DNA HELICASE RECQ FAMILY MEMBER"/>
    <property type="match status" value="1"/>
</dbReference>
<comment type="cofactor">
    <cofactor evidence="1">
        <name>Mg(2+)</name>
        <dbReference type="ChEBI" id="CHEBI:18420"/>
    </cofactor>
</comment>
<dbReference type="FunFam" id="3.40.50.300:FF:000156">
    <property type="entry name" value="ATP-dependent DNA helicase recQ"/>
    <property type="match status" value="1"/>
</dbReference>
<dbReference type="GO" id="GO:0016787">
    <property type="term" value="F:hydrolase activity"/>
    <property type="evidence" value="ECO:0007669"/>
    <property type="project" value="UniProtKB-KW"/>
</dbReference>
<evidence type="ECO:0000256" key="13">
    <source>
        <dbReference type="ARBA" id="ARBA00023204"/>
    </source>
</evidence>
<keyword evidence="11" id="KW-0238">DNA-binding</keyword>
<reference evidence="20 21" key="1">
    <citation type="submission" date="2018-05" db="EMBL/GenBank/DDBJ databases">
        <title>Draft genome of Methanospirillum lacunae Ki8-1.</title>
        <authorList>
            <person name="Dueholm M.S."/>
            <person name="Nielsen P.H."/>
            <person name="Bakmann L.F."/>
            <person name="Otzen D.E."/>
        </authorList>
    </citation>
    <scope>NUCLEOTIDE SEQUENCE [LARGE SCALE GENOMIC DNA]</scope>
    <source>
        <strain evidence="20 21">Ki8-1</strain>
    </source>
</reference>
<sequence>MTAPSPEMVLKRWFGYPSFRPQQGEIIREVINGRDVLAVIATGGGKSVCYQIPALIREGLCVVVSPLIALMKDQVDGLKELGIPAAFMNSTQDSRQKREVEDAIRAGTLRILYVSPERLILPSFLKFLAEVHPSLVAVDEAHCISQWGHEFRPEYRRLAIIKETFPDVPVIALTATATPSVRTDIINELKLSNPAVFIGSFNRANISYLIEKKESPDVRVVSFLRKHAGESGIIYCFSKRQVEDLTATLRKNGFAASAYHADIPPAERHAVQDRFLRDETRIIVATIAFGMGINKPDVRFVIHYDLPKNLEHYYQETGRAGRDGDPAECLLLYSRADYRKISFLIDKMGDGVEKQVAIRKLHDMIGYCETRACRRAVILTYFGEGYNEPNCGGCDNCASGRKTMDGKQVLKTITACVDELEGGFGISYLGDILSGTADEKVIGNGHDKISCFGIGKPHRKRQWLFWIRELIYCGYLTSFGTKYPVVRANDRTRDALSGKIPVMIGEPDFQAVLAPGAVAEETPVYSANLFEILRDIRKNIADEEDVPPFQIFPNRTLKEMATRLPRTREELLTVYGVGEHKVSRYGKQFLEAICAYADHRQTIVMKAHKARL</sequence>
<dbReference type="Gene3D" id="1.10.150.80">
    <property type="entry name" value="HRDC domain"/>
    <property type="match status" value="1"/>
</dbReference>
<dbReference type="Gene3D" id="1.10.10.10">
    <property type="entry name" value="Winged helix-like DNA-binding domain superfamily/Winged helix DNA-binding domain"/>
    <property type="match status" value="1"/>
</dbReference>
<comment type="catalytic activity">
    <reaction evidence="15">
        <text>Couples ATP hydrolysis with the unwinding of duplex DNA by translocating in the 3'-5' direction.</text>
        <dbReference type="EC" id="5.6.2.4"/>
    </reaction>
</comment>
<dbReference type="Pfam" id="PF16124">
    <property type="entry name" value="RecQ_Zn_bind"/>
    <property type="match status" value="1"/>
</dbReference>
<keyword evidence="9" id="KW-0862">Zinc</keyword>
<dbReference type="GO" id="GO:0005524">
    <property type="term" value="F:ATP binding"/>
    <property type="evidence" value="ECO:0007669"/>
    <property type="project" value="UniProtKB-KW"/>
</dbReference>
<dbReference type="SMART" id="SM00490">
    <property type="entry name" value="HELICc"/>
    <property type="match status" value="1"/>
</dbReference>
<name>A0A2V2N7S6_9EURY</name>
<dbReference type="GO" id="GO:0006310">
    <property type="term" value="P:DNA recombination"/>
    <property type="evidence" value="ECO:0007669"/>
    <property type="project" value="UniProtKB-KW"/>
</dbReference>
<comment type="caution">
    <text evidence="20">The sequence shown here is derived from an EMBL/GenBank/DDBJ whole genome shotgun (WGS) entry which is preliminary data.</text>
</comment>
<proteinExistence type="inferred from homology"/>
<comment type="cofactor">
    <cofactor evidence="2">
        <name>Zn(2+)</name>
        <dbReference type="ChEBI" id="CHEBI:29105"/>
    </cofactor>
</comment>
<dbReference type="PANTHER" id="PTHR13710:SF105">
    <property type="entry name" value="ATP-DEPENDENT DNA HELICASE Q1"/>
    <property type="match status" value="1"/>
</dbReference>
<evidence type="ECO:0000313" key="20">
    <source>
        <dbReference type="EMBL" id="PWR72297.1"/>
    </source>
</evidence>
<evidence type="ECO:0000313" key="21">
    <source>
        <dbReference type="Proteomes" id="UP000245657"/>
    </source>
</evidence>
<dbReference type="InterPro" id="IPR011545">
    <property type="entry name" value="DEAD/DEAH_box_helicase_dom"/>
</dbReference>
<dbReference type="GeneID" id="97547816"/>
<dbReference type="GO" id="GO:0009378">
    <property type="term" value="F:four-way junction helicase activity"/>
    <property type="evidence" value="ECO:0007669"/>
    <property type="project" value="TreeGrafter"/>
</dbReference>
<dbReference type="InterPro" id="IPR004589">
    <property type="entry name" value="DNA_helicase_ATP-dep_RecQ"/>
</dbReference>
<keyword evidence="6" id="KW-0227">DNA damage</keyword>
<keyword evidence="12" id="KW-0233">DNA recombination</keyword>
<dbReference type="GO" id="GO:0030894">
    <property type="term" value="C:replisome"/>
    <property type="evidence" value="ECO:0007669"/>
    <property type="project" value="TreeGrafter"/>
</dbReference>
<dbReference type="RefSeq" id="WP_109968786.1">
    <property type="nucleotide sequence ID" value="NZ_CP176093.1"/>
</dbReference>
<evidence type="ECO:0000256" key="11">
    <source>
        <dbReference type="ARBA" id="ARBA00023125"/>
    </source>
</evidence>
<dbReference type="GO" id="GO:0006260">
    <property type="term" value="P:DNA replication"/>
    <property type="evidence" value="ECO:0007669"/>
    <property type="project" value="InterPro"/>
</dbReference>
<evidence type="ECO:0000256" key="8">
    <source>
        <dbReference type="ARBA" id="ARBA00022806"/>
    </source>
</evidence>
<dbReference type="InterPro" id="IPR014001">
    <property type="entry name" value="Helicase_ATP-bd"/>
</dbReference>
<dbReference type="Pfam" id="PF00270">
    <property type="entry name" value="DEAD"/>
    <property type="match status" value="1"/>
</dbReference>
<dbReference type="Gene3D" id="3.40.50.300">
    <property type="entry name" value="P-loop containing nucleotide triphosphate hydrolases"/>
    <property type="match status" value="2"/>
</dbReference>
<evidence type="ECO:0000256" key="7">
    <source>
        <dbReference type="ARBA" id="ARBA00022801"/>
    </source>
</evidence>
<dbReference type="PROSITE" id="PS51194">
    <property type="entry name" value="HELICASE_CTER"/>
    <property type="match status" value="1"/>
</dbReference>
<keyword evidence="10" id="KW-0067">ATP-binding</keyword>
<evidence type="ECO:0000259" key="18">
    <source>
        <dbReference type="PROSITE" id="PS51192"/>
    </source>
</evidence>
<accession>A0A2V2N7S6</accession>
<keyword evidence="13" id="KW-0234">DNA repair</keyword>
<protein>
    <recommendedName>
        <fullName evidence="16">DNA 3'-5' helicase</fullName>
        <ecNumber evidence="16">5.6.2.4</ecNumber>
    </recommendedName>
</protein>
<evidence type="ECO:0000256" key="2">
    <source>
        <dbReference type="ARBA" id="ARBA00001947"/>
    </source>
</evidence>
<dbReference type="Pfam" id="PF09382">
    <property type="entry name" value="RQC"/>
    <property type="match status" value="1"/>
</dbReference>
<dbReference type="EMBL" id="QGMY01000007">
    <property type="protein sequence ID" value="PWR72297.1"/>
    <property type="molecule type" value="Genomic_DNA"/>
</dbReference>
<dbReference type="NCBIfam" id="TIGR01389">
    <property type="entry name" value="recQ"/>
    <property type="match status" value="1"/>
</dbReference>
<dbReference type="GO" id="GO:0009432">
    <property type="term" value="P:SOS response"/>
    <property type="evidence" value="ECO:0007669"/>
    <property type="project" value="InterPro"/>
</dbReference>
<dbReference type="SUPFAM" id="SSF46785">
    <property type="entry name" value="Winged helix' DNA-binding domain"/>
    <property type="match status" value="1"/>
</dbReference>
<dbReference type="SMART" id="SM00956">
    <property type="entry name" value="RQC"/>
    <property type="match status" value="1"/>
</dbReference>
<evidence type="ECO:0000256" key="14">
    <source>
        <dbReference type="ARBA" id="ARBA00023235"/>
    </source>
</evidence>
<evidence type="ECO:0000259" key="19">
    <source>
        <dbReference type="PROSITE" id="PS51194"/>
    </source>
</evidence>
<dbReference type="InterPro" id="IPR006293">
    <property type="entry name" value="DNA_helicase_ATP-dep_RecQ_bac"/>
</dbReference>
<keyword evidence="7" id="KW-0378">Hydrolase</keyword>
<dbReference type="InterPro" id="IPR027417">
    <property type="entry name" value="P-loop_NTPase"/>
</dbReference>
<dbReference type="GO" id="GO:0003677">
    <property type="term" value="F:DNA binding"/>
    <property type="evidence" value="ECO:0007669"/>
    <property type="project" value="UniProtKB-KW"/>
</dbReference>